<name>A0A370I228_9NOCA</name>
<proteinExistence type="predicted"/>
<dbReference type="PANTHER" id="PTHR30136:SF35">
    <property type="entry name" value="HTH-TYPE TRANSCRIPTIONAL REGULATOR RV1719"/>
    <property type="match status" value="1"/>
</dbReference>
<dbReference type="SUPFAM" id="SSF55781">
    <property type="entry name" value="GAF domain-like"/>
    <property type="match status" value="1"/>
</dbReference>
<evidence type="ECO:0000313" key="2">
    <source>
        <dbReference type="EMBL" id="RDI64793.1"/>
    </source>
</evidence>
<dbReference type="STRING" id="1210086.GCA_001613105_02407"/>
<dbReference type="PROSITE" id="PS51078">
    <property type="entry name" value="ICLR_ED"/>
    <property type="match status" value="1"/>
</dbReference>
<accession>A0A370I228</accession>
<dbReference type="GO" id="GO:0045892">
    <property type="term" value="P:negative regulation of DNA-templated transcription"/>
    <property type="evidence" value="ECO:0007669"/>
    <property type="project" value="TreeGrafter"/>
</dbReference>
<dbReference type="Proteomes" id="UP000254869">
    <property type="component" value="Unassembled WGS sequence"/>
</dbReference>
<reference evidence="2 3" key="1">
    <citation type="submission" date="2018-07" db="EMBL/GenBank/DDBJ databases">
        <title>Genomic Encyclopedia of Type Strains, Phase IV (KMG-IV): sequencing the most valuable type-strain genomes for metagenomic binning, comparative biology and taxonomic classification.</title>
        <authorList>
            <person name="Goeker M."/>
        </authorList>
    </citation>
    <scope>NUCLEOTIDE SEQUENCE [LARGE SCALE GENOMIC DNA]</scope>
    <source>
        <strain evidence="2 3">DSM 44290</strain>
    </source>
</reference>
<dbReference type="EMBL" id="QQBC01000007">
    <property type="protein sequence ID" value="RDI64793.1"/>
    <property type="molecule type" value="Genomic_DNA"/>
</dbReference>
<evidence type="ECO:0000313" key="3">
    <source>
        <dbReference type="Proteomes" id="UP000254869"/>
    </source>
</evidence>
<evidence type="ECO:0000259" key="1">
    <source>
        <dbReference type="PROSITE" id="PS51078"/>
    </source>
</evidence>
<sequence length="120" mass="12930">MTFAGIALLSWHEPDAVEAQLLANEQPCSTADTAAGRDFHDTLAAVRREIAQVQDRGYCFDKDTVMQGVSGMAAPIPSKTATPYMAITLSAINDRLPAQRVEELAPLLLEAAREAGAFIR</sequence>
<dbReference type="GO" id="GO:0003677">
    <property type="term" value="F:DNA binding"/>
    <property type="evidence" value="ECO:0007669"/>
    <property type="project" value="TreeGrafter"/>
</dbReference>
<dbReference type="Gene3D" id="3.30.450.40">
    <property type="match status" value="1"/>
</dbReference>
<dbReference type="PANTHER" id="PTHR30136">
    <property type="entry name" value="HELIX-TURN-HELIX TRANSCRIPTIONAL REGULATOR, ICLR FAMILY"/>
    <property type="match status" value="1"/>
</dbReference>
<dbReference type="InterPro" id="IPR050707">
    <property type="entry name" value="HTH_MetabolicPath_Reg"/>
</dbReference>
<dbReference type="InterPro" id="IPR029016">
    <property type="entry name" value="GAF-like_dom_sf"/>
</dbReference>
<feature type="domain" description="IclR-ED" evidence="1">
    <location>
        <begin position="1"/>
        <end position="120"/>
    </location>
</feature>
<dbReference type="InterPro" id="IPR014757">
    <property type="entry name" value="Tscrpt_reg_IclR_C"/>
</dbReference>
<protein>
    <submittedName>
        <fullName evidence="2">Transcriptional regulator</fullName>
    </submittedName>
</protein>
<organism evidence="2 3">
    <name type="scientific">Nocardia pseudobrasiliensis</name>
    <dbReference type="NCBI Taxonomy" id="45979"/>
    <lineage>
        <taxon>Bacteria</taxon>
        <taxon>Bacillati</taxon>
        <taxon>Actinomycetota</taxon>
        <taxon>Actinomycetes</taxon>
        <taxon>Mycobacteriales</taxon>
        <taxon>Nocardiaceae</taxon>
        <taxon>Nocardia</taxon>
    </lineage>
</organism>
<dbReference type="AlphaFoldDB" id="A0A370I228"/>
<dbReference type="GO" id="GO:0003700">
    <property type="term" value="F:DNA-binding transcription factor activity"/>
    <property type="evidence" value="ECO:0007669"/>
    <property type="project" value="TreeGrafter"/>
</dbReference>
<gene>
    <name evidence="2" type="ORF">DFR76_107169</name>
</gene>
<comment type="caution">
    <text evidence="2">The sequence shown here is derived from an EMBL/GenBank/DDBJ whole genome shotgun (WGS) entry which is preliminary data.</text>
</comment>
<dbReference type="Pfam" id="PF01614">
    <property type="entry name" value="IclR_C"/>
    <property type="match status" value="1"/>
</dbReference>
<keyword evidence="3" id="KW-1185">Reference proteome</keyword>